<keyword evidence="1" id="KW-0326">Glycosidase</keyword>
<dbReference type="Proteomes" id="UP000600946">
    <property type="component" value="Unassembled WGS sequence"/>
</dbReference>
<keyword evidence="2" id="KW-0119">Carbohydrate metabolism</keyword>
<name>A0ABQ3AXN6_9ACTN</name>
<dbReference type="PRINTS" id="PR01388">
    <property type="entry name" value="CDTOXINB"/>
</dbReference>
<sequence>MVPFTVVAAGPAQALSPDETPFLTWNMQGATNQGQMLWTDYFPSLLNEAPSNVVMLQEVGAGVPDSAVLLSNPPGTEGDPLVTYAHWGSDRDRASEWYMVFLQTNNPDPTRPGGRVNTIVMSHLPVDGAMVVNSQHSSNAGRPAIGIRLGNDWYFSFHALSGSGGDAISMLTAIGNAVRNAQPPGTRYEWTVGSDFNTRPETLQSRTGFSSIPRSPNEPDDPDDPRAPAPPSALVSVVASGQPTHRSPDGSRRELDYAVTTTPHAGRLMASVVHNRGSSDHDPVHVTAIPTPVSRPPLASQPVGGFAVDGANGIADPYRNGGWRDQTRLCMAYGSRGKCTGYHSFAARSSAAADADASGFDYVGAVSNGNISDGDNQEEAFPGQTIDQLRQHLVVDLPIYKPNVVLLQLDIANDLANDDKLTGAQEADRLRLLINQIHYILPKTMVLVGDPAPSKTAAVRDKMYSGDSSYLARSSAVITNAISAGEHVQQVPIAFPRDTSFVDTTQGPDGVPNDKGYQAIADAYVRQLSTLAASGAIVAPSEVVVNPADLVVDDSGIDDTGSSGEGDPTSNPPLKVMVVGDSMTEGMEGDWTWRYRLWQWFKDQHVPVDFVGPYRGTKQPDPTGPPAPPRLQNEPPEPPSVANPPVSGAYHQDIAPGFDSDHFAVWGRQAAQDKDLIGPMVAQYKPDLILFGIGFNDMGWFVSDANGTLSSMKTLVDRARAAKPDVKMAVGNVPQRLFINGRQDLVDKTNQYNALLKDAIATWSTSASPVKLVDWEGSYSCKPEACPTGYDGLHPSLSGEYQIAYAYARTLNRDFGIGQSTPDHIPAFPERPISPVSGLKAEAVPSGIKVSWNPVFGARGYTVRYRLAGTTEWSEVVVPSNRYDTTWTQDGWTWEYEVRTYNYTDGASSWMTTSATSHPETAAAPGNIVTRATATGVDVSWEAAKGPYTDSIDRYQIITWDRDVPGAYINSTGAKGTSIHIDGLTPGHHYLVAVATWNKAGGGTPGTGRSVTIGAGTPPVPTDVTVKSLDATTVQLRWKGSPEAAGYRVWVRNVNDPSGSPTPDPYVTDTPDHQIAFLFPGNWNFEFCITATNGTLESGKSSCVRVPLPPPSTGGGTPPPSGNSRKAPEPAKESLMKLSRAAAAQRTSAG</sequence>
<organism evidence="5 6">
    <name type="scientific">Streptomyces xanthochromogenes</name>
    <dbReference type="NCBI Taxonomy" id="67384"/>
    <lineage>
        <taxon>Bacteria</taxon>
        <taxon>Bacillati</taxon>
        <taxon>Actinomycetota</taxon>
        <taxon>Actinomycetes</taxon>
        <taxon>Kitasatosporales</taxon>
        <taxon>Streptomycetaceae</taxon>
        <taxon>Streptomyces</taxon>
    </lineage>
</organism>
<dbReference type="SUPFAM" id="SSF56219">
    <property type="entry name" value="DNase I-like"/>
    <property type="match status" value="1"/>
</dbReference>
<dbReference type="Pfam" id="PF13472">
    <property type="entry name" value="Lipase_GDSL_2"/>
    <property type="match status" value="1"/>
</dbReference>
<dbReference type="InterPro" id="IPR003961">
    <property type="entry name" value="FN3_dom"/>
</dbReference>
<proteinExistence type="predicted"/>
<dbReference type="InterPro" id="IPR051532">
    <property type="entry name" value="Ester_Hydrolysis_Enzymes"/>
</dbReference>
<evidence type="ECO:0000313" key="6">
    <source>
        <dbReference type="Proteomes" id="UP000600946"/>
    </source>
</evidence>
<dbReference type="InterPro" id="IPR036116">
    <property type="entry name" value="FN3_sf"/>
</dbReference>
<evidence type="ECO:0000313" key="5">
    <source>
        <dbReference type="EMBL" id="GGY69637.1"/>
    </source>
</evidence>
<dbReference type="Gene3D" id="3.60.10.10">
    <property type="entry name" value="Endonuclease/exonuclease/phosphatase"/>
    <property type="match status" value="1"/>
</dbReference>
<dbReference type="CDD" id="cd00063">
    <property type="entry name" value="FN3"/>
    <property type="match status" value="3"/>
</dbReference>
<comment type="caution">
    <text evidence="5">The sequence shown here is derived from an EMBL/GenBank/DDBJ whole genome shotgun (WGS) entry which is preliminary data.</text>
</comment>
<evidence type="ECO:0000256" key="2">
    <source>
        <dbReference type="ARBA" id="ARBA00023326"/>
    </source>
</evidence>
<feature type="compositionally biased region" description="Pro residues" evidence="3">
    <location>
        <begin position="1107"/>
        <end position="1121"/>
    </location>
</feature>
<accession>A0ABQ3AXN6</accession>
<feature type="compositionally biased region" description="Basic and acidic residues" evidence="3">
    <location>
        <begin position="1126"/>
        <end position="1135"/>
    </location>
</feature>
<dbReference type="PROSITE" id="PS50853">
    <property type="entry name" value="FN3"/>
    <property type="match status" value="2"/>
</dbReference>
<dbReference type="InterPro" id="IPR013830">
    <property type="entry name" value="SGNH_hydro"/>
</dbReference>
<feature type="region of interest" description="Disordered" evidence="3">
    <location>
        <begin position="554"/>
        <end position="574"/>
    </location>
</feature>
<keyword evidence="1" id="KW-0378">Hydrolase</keyword>
<evidence type="ECO:0000256" key="1">
    <source>
        <dbReference type="ARBA" id="ARBA00023295"/>
    </source>
</evidence>
<feature type="compositionally biased region" description="Polar residues" evidence="3">
    <location>
        <begin position="194"/>
        <end position="212"/>
    </location>
</feature>
<dbReference type="EMBL" id="BMUU01000022">
    <property type="protein sequence ID" value="GGY69637.1"/>
    <property type="molecule type" value="Genomic_DNA"/>
</dbReference>
<dbReference type="Gene3D" id="2.60.40.10">
    <property type="entry name" value="Immunoglobulins"/>
    <property type="match status" value="3"/>
</dbReference>
<dbReference type="SUPFAM" id="SSF52266">
    <property type="entry name" value="SGNH hydrolase"/>
    <property type="match status" value="2"/>
</dbReference>
<feature type="region of interest" description="Disordered" evidence="3">
    <location>
        <begin position="1098"/>
        <end position="1150"/>
    </location>
</feature>
<dbReference type="InterPro" id="IPR003539">
    <property type="entry name" value="CD_toxinB"/>
</dbReference>
<feature type="domain" description="Fibronectin type-III" evidence="4">
    <location>
        <begin position="832"/>
        <end position="919"/>
    </location>
</feature>
<keyword evidence="6" id="KW-1185">Reference proteome</keyword>
<keyword evidence="2" id="KW-0624">Polysaccharide degradation</keyword>
<feature type="compositionally biased region" description="Low complexity" evidence="3">
    <location>
        <begin position="558"/>
        <end position="567"/>
    </location>
</feature>
<dbReference type="CDD" id="cd01833">
    <property type="entry name" value="XynB_like"/>
    <property type="match status" value="1"/>
</dbReference>
<gene>
    <name evidence="5" type="ORF">GCM10010326_74880</name>
</gene>
<dbReference type="SMART" id="SM00060">
    <property type="entry name" value="FN3"/>
    <property type="match status" value="3"/>
</dbReference>
<feature type="region of interest" description="Disordered" evidence="3">
    <location>
        <begin position="191"/>
        <end position="253"/>
    </location>
</feature>
<dbReference type="PANTHER" id="PTHR30383:SF19">
    <property type="entry name" value="FIBRONECTIN TYPE-III DOMAIN-CONTAINING PROTEIN"/>
    <property type="match status" value="1"/>
</dbReference>
<dbReference type="PANTHER" id="PTHR30383">
    <property type="entry name" value="THIOESTERASE 1/PROTEASE 1/LYSOPHOSPHOLIPASE L1"/>
    <property type="match status" value="1"/>
</dbReference>
<feature type="region of interest" description="Disordered" evidence="3">
    <location>
        <begin position="612"/>
        <end position="653"/>
    </location>
</feature>
<dbReference type="SUPFAM" id="SSF49265">
    <property type="entry name" value="Fibronectin type III"/>
    <property type="match status" value="2"/>
</dbReference>
<feature type="compositionally biased region" description="Pro residues" evidence="3">
    <location>
        <begin position="622"/>
        <end position="642"/>
    </location>
</feature>
<reference evidence="6" key="1">
    <citation type="journal article" date="2019" name="Int. J. Syst. Evol. Microbiol.">
        <title>The Global Catalogue of Microorganisms (GCM) 10K type strain sequencing project: providing services to taxonomists for standard genome sequencing and annotation.</title>
        <authorList>
            <consortium name="The Broad Institute Genomics Platform"/>
            <consortium name="The Broad Institute Genome Sequencing Center for Infectious Disease"/>
            <person name="Wu L."/>
            <person name="Ma J."/>
        </authorList>
    </citation>
    <scope>NUCLEOTIDE SEQUENCE [LARGE SCALE GENOMIC DNA]</scope>
    <source>
        <strain evidence="6">JCM 4594</strain>
    </source>
</reference>
<dbReference type="InterPro" id="IPR013783">
    <property type="entry name" value="Ig-like_fold"/>
</dbReference>
<protein>
    <recommendedName>
        <fullName evidence="4">Fibronectin type-III domain-containing protein</fullName>
    </recommendedName>
</protein>
<evidence type="ECO:0000256" key="3">
    <source>
        <dbReference type="SAM" id="MobiDB-lite"/>
    </source>
</evidence>
<dbReference type="InterPro" id="IPR036691">
    <property type="entry name" value="Endo/exonu/phosph_ase_sf"/>
</dbReference>
<evidence type="ECO:0000259" key="4">
    <source>
        <dbReference type="PROSITE" id="PS50853"/>
    </source>
</evidence>
<dbReference type="Pfam" id="PF00041">
    <property type="entry name" value="fn3"/>
    <property type="match status" value="1"/>
</dbReference>
<feature type="domain" description="Fibronectin type-III" evidence="4">
    <location>
        <begin position="924"/>
        <end position="1020"/>
    </location>
</feature>
<dbReference type="Gene3D" id="3.40.50.1110">
    <property type="entry name" value="SGNH hydrolase"/>
    <property type="match status" value="2"/>
</dbReference>
<dbReference type="InterPro" id="IPR036514">
    <property type="entry name" value="SGNH_hydro_sf"/>
</dbReference>